<dbReference type="Proteomes" id="UP001458880">
    <property type="component" value="Unassembled WGS sequence"/>
</dbReference>
<dbReference type="AlphaFoldDB" id="A0AAW1NBD2"/>
<proteinExistence type="predicted"/>
<dbReference type="EMBL" id="JASPKY010000007">
    <property type="protein sequence ID" value="KAK9754434.1"/>
    <property type="molecule type" value="Genomic_DNA"/>
</dbReference>
<dbReference type="EMBL" id="JASPKY010000007">
    <property type="protein sequence ID" value="KAK9754435.1"/>
    <property type="molecule type" value="Genomic_DNA"/>
</dbReference>
<gene>
    <name evidence="1" type="ORF">QE152_g1229</name>
</gene>
<keyword evidence="2" id="KW-1185">Reference proteome</keyword>
<organism evidence="1 2">
    <name type="scientific">Popillia japonica</name>
    <name type="common">Japanese beetle</name>
    <dbReference type="NCBI Taxonomy" id="7064"/>
    <lineage>
        <taxon>Eukaryota</taxon>
        <taxon>Metazoa</taxon>
        <taxon>Ecdysozoa</taxon>
        <taxon>Arthropoda</taxon>
        <taxon>Hexapoda</taxon>
        <taxon>Insecta</taxon>
        <taxon>Pterygota</taxon>
        <taxon>Neoptera</taxon>
        <taxon>Endopterygota</taxon>
        <taxon>Coleoptera</taxon>
        <taxon>Polyphaga</taxon>
        <taxon>Scarabaeiformia</taxon>
        <taxon>Scarabaeidae</taxon>
        <taxon>Rutelinae</taxon>
        <taxon>Popillia</taxon>
    </lineage>
</organism>
<evidence type="ECO:0000313" key="2">
    <source>
        <dbReference type="Proteomes" id="UP001458880"/>
    </source>
</evidence>
<evidence type="ECO:0000313" key="1">
    <source>
        <dbReference type="EMBL" id="KAK9754435.1"/>
    </source>
</evidence>
<protein>
    <submittedName>
        <fullName evidence="1">Uncharacterized protein</fullName>
    </submittedName>
</protein>
<reference evidence="1" key="1">
    <citation type="submission" date="2023-05" db="EMBL/GenBank/DDBJ databases">
        <authorList>
            <person name="Nardi F."/>
            <person name="Carapelli A."/>
            <person name="Cucini C."/>
        </authorList>
    </citation>
    <scope>NUCLEOTIDE SEQUENCE</scope>
    <source>
        <strain evidence="1">DMR45628</strain>
        <tissue evidence="1">Testes</tissue>
    </source>
</reference>
<sequence>MSVEKTFRYSGKGNSLSRNSRIYLKLVDSNTMLQSKRIFYRYSNLHTSSTGNFLKYLNIHKRIIDERIVQGVQAVMHKFITTVLLNMVKKLPMESQTVYGTKETVYQQNLSFNVFYLPMDNQIKHAICDKKLTCRKYLQIIRTQLEDFTNALSLEGVEAVGITLMEFLHLQHNRSQYRAA</sequence>
<name>A0AAW1NBD2_POPJA</name>
<reference evidence="1 2" key="2">
    <citation type="journal article" date="2024" name="BMC Genomics">
        <title>De novo assembly and annotation of Popillia japonica's genome with initial clues to its potential as an invasive pest.</title>
        <authorList>
            <person name="Cucini C."/>
            <person name="Boschi S."/>
            <person name="Funari R."/>
            <person name="Cardaioli E."/>
            <person name="Iannotti N."/>
            <person name="Marturano G."/>
            <person name="Paoli F."/>
            <person name="Bruttini M."/>
            <person name="Carapelli A."/>
            <person name="Frati F."/>
            <person name="Nardi F."/>
        </authorList>
    </citation>
    <scope>NUCLEOTIDE SEQUENCE [LARGE SCALE GENOMIC DNA]</scope>
    <source>
        <strain evidence="1">DMR45628</strain>
    </source>
</reference>
<accession>A0AAW1NBD2</accession>
<comment type="caution">
    <text evidence="1">The sequence shown here is derived from an EMBL/GenBank/DDBJ whole genome shotgun (WGS) entry which is preliminary data.</text>
</comment>